<gene>
    <name evidence="2" type="ORF">FA13DRAFT_45598</name>
</gene>
<protein>
    <submittedName>
        <fullName evidence="2">Uncharacterized protein</fullName>
    </submittedName>
</protein>
<evidence type="ECO:0000313" key="3">
    <source>
        <dbReference type="Proteomes" id="UP000298030"/>
    </source>
</evidence>
<name>A0A4Y7U0N7_COPMI</name>
<dbReference type="EMBL" id="QPFP01000001">
    <property type="protein sequence ID" value="TEB39993.1"/>
    <property type="molecule type" value="Genomic_DNA"/>
</dbReference>
<evidence type="ECO:0000313" key="2">
    <source>
        <dbReference type="EMBL" id="TEB39993.1"/>
    </source>
</evidence>
<evidence type="ECO:0000256" key="1">
    <source>
        <dbReference type="SAM" id="MobiDB-lite"/>
    </source>
</evidence>
<dbReference type="AlphaFoldDB" id="A0A4Y7U0N7"/>
<feature type="region of interest" description="Disordered" evidence="1">
    <location>
        <begin position="56"/>
        <end position="75"/>
    </location>
</feature>
<proteinExistence type="predicted"/>
<dbReference type="Proteomes" id="UP000298030">
    <property type="component" value="Unassembled WGS sequence"/>
</dbReference>
<organism evidence="2 3">
    <name type="scientific">Coprinellus micaceus</name>
    <name type="common">Glistening ink-cap mushroom</name>
    <name type="synonym">Coprinus micaceus</name>
    <dbReference type="NCBI Taxonomy" id="71717"/>
    <lineage>
        <taxon>Eukaryota</taxon>
        <taxon>Fungi</taxon>
        <taxon>Dikarya</taxon>
        <taxon>Basidiomycota</taxon>
        <taxon>Agaricomycotina</taxon>
        <taxon>Agaricomycetes</taxon>
        <taxon>Agaricomycetidae</taxon>
        <taxon>Agaricales</taxon>
        <taxon>Agaricineae</taxon>
        <taxon>Psathyrellaceae</taxon>
        <taxon>Coprinellus</taxon>
    </lineage>
</organism>
<keyword evidence="3" id="KW-1185">Reference proteome</keyword>
<reference evidence="2 3" key="1">
    <citation type="journal article" date="2019" name="Nat. Ecol. Evol.">
        <title>Megaphylogeny resolves global patterns of mushroom evolution.</title>
        <authorList>
            <person name="Varga T."/>
            <person name="Krizsan K."/>
            <person name="Foldi C."/>
            <person name="Dima B."/>
            <person name="Sanchez-Garcia M."/>
            <person name="Sanchez-Ramirez S."/>
            <person name="Szollosi G.J."/>
            <person name="Szarkandi J.G."/>
            <person name="Papp V."/>
            <person name="Albert L."/>
            <person name="Andreopoulos W."/>
            <person name="Angelini C."/>
            <person name="Antonin V."/>
            <person name="Barry K.W."/>
            <person name="Bougher N.L."/>
            <person name="Buchanan P."/>
            <person name="Buyck B."/>
            <person name="Bense V."/>
            <person name="Catcheside P."/>
            <person name="Chovatia M."/>
            <person name="Cooper J."/>
            <person name="Damon W."/>
            <person name="Desjardin D."/>
            <person name="Finy P."/>
            <person name="Geml J."/>
            <person name="Haridas S."/>
            <person name="Hughes K."/>
            <person name="Justo A."/>
            <person name="Karasinski D."/>
            <person name="Kautmanova I."/>
            <person name="Kiss B."/>
            <person name="Kocsube S."/>
            <person name="Kotiranta H."/>
            <person name="LaButti K.M."/>
            <person name="Lechner B.E."/>
            <person name="Liimatainen K."/>
            <person name="Lipzen A."/>
            <person name="Lukacs Z."/>
            <person name="Mihaltcheva S."/>
            <person name="Morgado L.N."/>
            <person name="Niskanen T."/>
            <person name="Noordeloos M.E."/>
            <person name="Ohm R.A."/>
            <person name="Ortiz-Santana B."/>
            <person name="Ovrebo C."/>
            <person name="Racz N."/>
            <person name="Riley R."/>
            <person name="Savchenko A."/>
            <person name="Shiryaev A."/>
            <person name="Soop K."/>
            <person name="Spirin V."/>
            <person name="Szebenyi C."/>
            <person name="Tomsovsky M."/>
            <person name="Tulloss R.E."/>
            <person name="Uehling J."/>
            <person name="Grigoriev I.V."/>
            <person name="Vagvolgyi C."/>
            <person name="Papp T."/>
            <person name="Martin F.M."/>
            <person name="Miettinen O."/>
            <person name="Hibbett D.S."/>
            <person name="Nagy L.G."/>
        </authorList>
    </citation>
    <scope>NUCLEOTIDE SEQUENCE [LARGE SCALE GENOMIC DNA]</scope>
    <source>
        <strain evidence="2 3">FP101781</strain>
    </source>
</reference>
<comment type="caution">
    <text evidence="2">The sequence shown here is derived from an EMBL/GenBank/DDBJ whole genome shotgun (WGS) entry which is preliminary data.</text>
</comment>
<sequence>MLSRSLCYPQHHYSAACYLLVVIVCSSPFTQQPQGADLRAFREGYVCQASSRRGPRELTLAGRPGTLGPREGSIA</sequence>
<accession>A0A4Y7U0N7</accession>